<feature type="compositionally biased region" description="Low complexity" evidence="2">
    <location>
        <begin position="64"/>
        <end position="78"/>
    </location>
</feature>
<dbReference type="EMBL" id="CAWUHB010000032">
    <property type="protein sequence ID" value="CAK7225281.1"/>
    <property type="molecule type" value="Genomic_DNA"/>
</dbReference>
<feature type="transmembrane region" description="Helical" evidence="3">
    <location>
        <begin position="691"/>
        <end position="711"/>
    </location>
</feature>
<reference evidence="4 5" key="1">
    <citation type="submission" date="2024-01" db="EMBL/GenBank/DDBJ databases">
        <authorList>
            <person name="Allen C."/>
            <person name="Tagirdzhanova G."/>
        </authorList>
    </citation>
    <scope>NUCLEOTIDE SEQUENCE [LARGE SCALE GENOMIC DNA]</scope>
</reference>
<protein>
    <submittedName>
        <fullName evidence="4">Uncharacterized protein</fullName>
    </submittedName>
</protein>
<feature type="transmembrane region" description="Helical" evidence="3">
    <location>
        <begin position="723"/>
        <end position="744"/>
    </location>
</feature>
<keyword evidence="5" id="KW-1185">Reference proteome</keyword>
<feature type="region of interest" description="Disordered" evidence="2">
    <location>
        <begin position="376"/>
        <end position="430"/>
    </location>
</feature>
<evidence type="ECO:0000256" key="1">
    <source>
        <dbReference type="SAM" id="Coils"/>
    </source>
</evidence>
<proteinExistence type="predicted"/>
<organism evidence="4 5">
    <name type="scientific">Sporothrix curviconia</name>
    <dbReference type="NCBI Taxonomy" id="1260050"/>
    <lineage>
        <taxon>Eukaryota</taxon>
        <taxon>Fungi</taxon>
        <taxon>Dikarya</taxon>
        <taxon>Ascomycota</taxon>
        <taxon>Pezizomycotina</taxon>
        <taxon>Sordariomycetes</taxon>
        <taxon>Sordariomycetidae</taxon>
        <taxon>Ophiostomatales</taxon>
        <taxon>Ophiostomataceae</taxon>
        <taxon>Sporothrix</taxon>
    </lineage>
</organism>
<feature type="coiled-coil region" evidence="1">
    <location>
        <begin position="511"/>
        <end position="541"/>
    </location>
</feature>
<feature type="compositionally biased region" description="Basic and acidic residues" evidence="2">
    <location>
        <begin position="147"/>
        <end position="158"/>
    </location>
</feature>
<feature type="region of interest" description="Disordered" evidence="2">
    <location>
        <begin position="203"/>
        <end position="226"/>
    </location>
</feature>
<keyword evidence="3" id="KW-1133">Transmembrane helix</keyword>
<evidence type="ECO:0000313" key="5">
    <source>
        <dbReference type="Proteomes" id="UP001642405"/>
    </source>
</evidence>
<comment type="caution">
    <text evidence="4">The sequence shown here is derived from an EMBL/GenBank/DDBJ whole genome shotgun (WGS) entry which is preliminary data.</text>
</comment>
<feature type="transmembrane region" description="Helical" evidence="3">
    <location>
        <begin position="800"/>
        <end position="822"/>
    </location>
</feature>
<evidence type="ECO:0000313" key="4">
    <source>
        <dbReference type="EMBL" id="CAK7225281.1"/>
    </source>
</evidence>
<keyword evidence="1" id="KW-0175">Coiled coil</keyword>
<name>A0ABP0C0A7_9PEZI</name>
<feature type="compositionally biased region" description="Polar residues" evidence="2">
    <location>
        <begin position="94"/>
        <end position="104"/>
    </location>
</feature>
<accession>A0ABP0C0A7</accession>
<feature type="compositionally biased region" description="Basic and acidic residues" evidence="2">
    <location>
        <begin position="13"/>
        <end position="63"/>
    </location>
</feature>
<feature type="compositionally biased region" description="Basic residues" evidence="2">
    <location>
        <begin position="82"/>
        <end position="92"/>
    </location>
</feature>
<evidence type="ECO:0000256" key="2">
    <source>
        <dbReference type="SAM" id="MobiDB-lite"/>
    </source>
</evidence>
<gene>
    <name evidence="4" type="ORF">SCUCBS95973_005811</name>
</gene>
<evidence type="ECO:0000256" key="3">
    <source>
        <dbReference type="SAM" id="Phobius"/>
    </source>
</evidence>
<sequence>MGDNEPVPQLPEAVREDVKTDGDAKKEKTPENDSITKIEGTEHPKADKEEANPSEKPAPEARTEPTSSTQDTPQQQSPPKRPQGKGRPRRFLMKNNTPYIQQPEVTKGKGRAQGGRRTQTSSSKPAKRANGTGKDEVVSTVQVPDHITLDPELLHYDPPDSEPESELELVGPAQAQGKGKGKGSVKLRPPPLTLVDYAEGLPSLAGKTPEKLPVSPPERPPRSLRLADGKRGTTLYQLLMVINQTLAAEMKKSPDVKLALYPEIRGPLRALGLMGRFVRLLFCSMEQHRTESWQKKKAAAAARRRGGCTPPAPPAQPFRGALAMFQVPVTHHLQSTTAQGLSVLTTGVAREDEVEDEQDSPVWQAMQRAERRYLDGVRKRSHRDVSDSDEGLDVETSSDESSDNEVGYLRIASPSLPPRVTREDVSRQTNDLNPRRHETWMIPEQSRKEAAENKMQRREARAIARQEKAARNEIMKQAQREAEIAVRRHLANLTDERDAALYLAETATYERDDMSDQCAALRKDSEQLRRLMKALVDKESEVFAAIQGCKDENAAKESLDNKKDDKKDGQEDGNEASNEEAEQRDKVMPLPLTPAGNLPTSELRHRSSRPPRSPLPLSLPMAPKSPVPWTPTTPISEWDRRHIVSEARRVLREGGPEAPPTTPAFPPTPSRRRPITDLSLAYRIDTIRAPLGYGFLMTAMDVVYSLGLITWRQKNNLVDVVRWLWYYCMAWRCFGWLAALWTNLQQLAWRVMLLRKVKDKSSTAPAVRDTTALALRSRDTQLGRSHPPRALGPRRFPRDAFAELVIGSLIILAGFVAAAAIMERNLWLLANSDDTGRSGEVQRRFMYTYVLRHHMDTDTCETFPSGIGYGPYHVCGCVGTGVDLRMLLVPVLYFWVLTWEWLNGYQQMLGVGG</sequence>
<feature type="compositionally biased region" description="Acidic residues" evidence="2">
    <location>
        <begin position="387"/>
        <end position="403"/>
    </location>
</feature>
<dbReference type="Proteomes" id="UP001642405">
    <property type="component" value="Unassembled WGS sequence"/>
</dbReference>
<feature type="compositionally biased region" description="Basic and acidic residues" evidence="2">
    <location>
        <begin position="555"/>
        <end position="570"/>
    </location>
</feature>
<feature type="region of interest" description="Disordered" evidence="2">
    <location>
        <begin position="555"/>
        <end position="633"/>
    </location>
</feature>
<keyword evidence="3" id="KW-0472">Membrane</keyword>
<keyword evidence="3" id="KW-0812">Transmembrane</keyword>
<feature type="region of interest" description="Disordered" evidence="2">
    <location>
        <begin position="1"/>
        <end position="190"/>
    </location>
</feature>
<feature type="compositionally biased region" description="Acidic residues" evidence="2">
    <location>
        <begin position="571"/>
        <end position="580"/>
    </location>
</feature>
<feature type="compositionally biased region" description="Basic and acidic residues" evidence="2">
    <location>
        <begin position="376"/>
        <end position="386"/>
    </location>
</feature>